<name>A0AAN6D4L0_9ASCO</name>
<dbReference type="Gene3D" id="3.40.5.10">
    <property type="entry name" value="Ribosomal protein L9, N-terminal domain"/>
    <property type="match status" value="1"/>
</dbReference>
<dbReference type="GO" id="GO:0005840">
    <property type="term" value="C:ribosome"/>
    <property type="evidence" value="ECO:0007669"/>
    <property type="project" value="UniProtKB-KW"/>
</dbReference>
<dbReference type="Proteomes" id="UP000738402">
    <property type="component" value="Unassembled WGS sequence"/>
</dbReference>
<evidence type="ECO:0000256" key="3">
    <source>
        <dbReference type="ARBA" id="ARBA00023274"/>
    </source>
</evidence>
<evidence type="ECO:0000313" key="8">
    <source>
        <dbReference type="Proteomes" id="UP000738402"/>
    </source>
</evidence>
<keyword evidence="7" id="KW-1185">Reference proteome</keyword>
<organism evidence="5 8">
    <name type="scientific">Ogataea haglerorum</name>
    <dbReference type="NCBI Taxonomy" id="1937702"/>
    <lineage>
        <taxon>Eukaryota</taxon>
        <taxon>Fungi</taxon>
        <taxon>Dikarya</taxon>
        <taxon>Ascomycota</taxon>
        <taxon>Saccharomycotina</taxon>
        <taxon>Pichiomycetes</taxon>
        <taxon>Pichiales</taxon>
        <taxon>Pichiaceae</taxon>
        <taxon>Ogataea</taxon>
    </lineage>
</organism>
<dbReference type="AlphaFoldDB" id="A0AAN6D4L0"/>
<keyword evidence="3" id="KW-0687">Ribonucleoprotein</keyword>
<dbReference type="Proteomes" id="UP000697297">
    <property type="component" value="Unassembled WGS sequence"/>
</dbReference>
<dbReference type="SUPFAM" id="SSF55658">
    <property type="entry name" value="L9 N-domain-like"/>
    <property type="match status" value="1"/>
</dbReference>
<reference evidence="5 7" key="1">
    <citation type="journal article" date="2021" name="G3 (Bethesda)">
        <title>Genomic diversity, chromosomal rearrangements, and interspecies hybridization in the ogataea polymorpha species complex.</title>
        <authorList>
            <person name="Hanson S.J."/>
            <person name="Cinneide E.O."/>
            <person name="Salzberg L.I."/>
            <person name="Wolfe K.H."/>
            <person name="McGowan J."/>
            <person name="Fitzpatrick D.A."/>
            <person name="Matlin K."/>
        </authorList>
    </citation>
    <scope>NUCLEOTIDE SEQUENCE</scope>
    <source>
        <strain evidence="6">81-436-3</strain>
        <strain evidence="5">83-405-1</strain>
    </source>
</reference>
<evidence type="ECO:0000313" key="7">
    <source>
        <dbReference type="Proteomes" id="UP000697297"/>
    </source>
</evidence>
<accession>A0AAN6D4L0</accession>
<protein>
    <recommendedName>
        <fullName evidence="4">Ribosomal protein L9 domain-containing protein</fullName>
    </recommendedName>
</protein>
<feature type="domain" description="Ribosomal protein L9" evidence="4">
    <location>
        <begin position="28"/>
        <end position="66"/>
    </location>
</feature>
<sequence length="223" mass="25262">MFVTRAIQARITRFGVRYSAVSKRKRIPVQLLRDFPTIGVKGQIVQVKPSVMINRLHPKNGAVYMHLPNSKPKIPVVEPKELDLASTGLEQENDEPQMLTLDDLISFDLNQLLGSERDAIIAKLPLRVLFRAEKSNNKLRNPISGSRVLMTLNRMVAQGLKQDEDPDQVNAFFADSNLKLDILDQEENHIDYIHEDGIYSAQLTDLRDGENPVHRFTIGVNVN</sequence>
<dbReference type="GO" id="GO:1990904">
    <property type="term" value="C:ribonucleoprotein complex"/>
    <property type="evidence" value="ECO:0007669"/>
    <property type="project" value="UniProtKB-KW"/>
</dbReference>
<proteinExistence type="inferred from homology"/>
<keyword evidence="2" id="KW-0689">Ribosomal protein</keyword>
<dbReference type="InterPro" id="IPR020070">
    <property type="entry name" value="Ribosomal_bL9_N"/>
</dbReference>
<evidence type="ECO:0000313" key="5">
    <source>
        <dbReference type="EMBL" id="KAG7726488.1"/>
    </source>
</evidence>
<dbReference type="InterPro" id="IPR009027">
    <property type="entry name" value="Ribosomal_bL9/RNase_H1_N"/>
</dbReference>
<dbReference type="EMBL" id="JAHLUH010000009">
    <property type="protein sequence ID" value="KAG7726488.1"/>
    <property type="molecule type" value="Genomic_DNA"/>
</dbReference>
<gene>
    <name evidence="5" type="ORF">KL933_003419</name>
    <name evidence="6" type="ORF">KL946_002852</name>
</gene>
<evidence type="ECO:0000256" key="2">
    <source>
        <dbReference type="ARBA" id="ARBA00022980"/>
    </source>
</evidence>
<dbReference type="InterPro" id="IPR036935">
    <property type="entry name" value="Ribosomal_bL9_N_sf"/>
</dbReference>
<dbReference type="EMBL" id="JAHLUN010000007">
    <property type="protein sequence ID" value="KAG7764985.1"/>
    <property type="molecule type" value="Genomic_DNA"/>
</dbReference>
<evidence type="ECO:0000259" key="4">
    <source>
        <dbReference type="Pfam" id="PF01281"/>
    </source>
</evidence>
<dbReference type="Pfam" id="PF01281">
    <property type="entry name" value="Ribosomal_L9_N"/>
    <property type="match status" value="1"/>
</dbReference>
<evidence type="ECO:0000313" key="6">
    <source>
        <dbReference type="EMBL" id="KAG7764985.1"/>
    </source>
</evidence>
<comment type="caution">
    <text evidence="5">The sequence shown here is derived from an EMBL/GenBank/DDBJ whole genome shotgun (WGS) entry which is preliminary data.</text>
</comment>
<evidence type="ECO:0000256" key="1">
    <source>
        <dbReference type="ARBA" id="ARBA00010605"/>
    </source>
</evidence>
<comment type="similarity">
    <text evidence="1">Belongs to the bacterial ribosomal protein bL9 family.</text>
</comment>